<dbReference type="Proteomes" id="UP000198287">
    <property type="component" value="Unassembled WGS sequence"/>
</dbReference>
<dbReference type="EMBL" id="LNIX01000076">
    <property type="protein sequence ID" value="OXA36727.1"/>
    <property type="molecule type" value="Genomic_DNA"/>
</dbReference>
<evidence type="ECO:0008006" key="4">
    <source>
        <dbReference type="Google" id="ProtNLM"/>
    </source>
</evidence>
<reference evidence="2 3" key="1">
    <citation type="submission" date="2015-12" db="EMBL/GenBank/DDBJ databases">
        <title>The genome of Folsomia candida.</title>
        <authorList>
            <person name="Faddeeva A."/>
            <person name="Derks M.F."/>
            <person name="Anvar Y."/>
            <person name="Smit S."/>
            <person name="Van Straalen N."/>
            <person name="Roelofs D."/>
        </authorList>
    </citation>
    <scope>NUCLEOTIDE SEQUENCE [LARGE SCALE GENOMIC DNA]</scope>
    <source>
        <strain evidence="2 3">VU population</strain>
        <tissue evidence="2">Whole body</tissue>
    </source>
</reference>
<dbReference type="OrthoDB" id="10681946at2759"/>
<keyword evidence="3" id="KW-1185">Reference proteome</keyword>
<dbReference type="PANTHER" id="PTHR34153:SF2">
    <property type="entry name" value="SI:CH211-262H13.3-RELATED"/>
    <property type="match status" value="1"/>
</dbReference>
<evidence type="ECO:0000313" key="2">
    <source>
        <dbReference type="EMBL" id="OXA36727.1"/>
    </source>
</evidence>
<evidence type="ECO:0000256" key="1">
    <source>
        <dbReference type="SAM" id="MobiDB-lite"/>
    </source>
</evidence>
<protein>
    <recommendedName>
        <fullName evidence="4">DUF4806 domain-containing protein</fullName>
    </recommendedName>
</protein>
<gene>
    <name evidence="2" type="ORF">Fcan01_28509</name>
</gene>
<feature type="compositionally biased region" description="Low complexity" evidence="1">
    <location>
        <begin position="324"/>
        <end position="358"/>
    </location>
</feature>
<organism evidence="2 3">
    <name type="scientific">Folsomia candida</name>
    <name type="common">Springtail</name>
    <dbReference type="NCBI Taxonomy" id="158441"/>
    <lineage>
        <taxon>Eukaryota</taxon>
        <taxon>Metazoa</taxon>
        <taxon>Ecdysozoa</taxon>
        <taxon>Arthropoda</taxon>
        <taxon>Hexapoda</taxon>
        <taxon>Collembola</taxon>
        <taxon>Entomobryomorpha</taxon>
        <taxon>Isotomoidea</taxon>
        <taxon>Isotomidae</taxon>
        <taxon>Proisotominae</taxon>
        <taxon>Folsomia</taxon>
    </lineage>
</organism>
<accession>A0A226CW38</accession>
<feature type="region of interest" description="Disordered" evidence="1">
    <location>
        <begin position="322"/>
        <end position="358"/>
    </location>
</feature>
<proteinExistence type="predicted"/>
<comment type="caution">
    <text evidence="2">The sequence shown here is derived from an EMBL/GenBank/DDBJ whole genome shotgun (WGS) entry which is preliminary data.</text>
</comment>
<evidence type="ECO:0000313" key="3">
    <source>
        <dbReference type="Proteomes" id="UP000198287"/>
    </source>
</evidence>
<sequence>MSDKLKNFVLFEFEIDKGVEVVPSTWISKDKRSCKFPSPIPKRFSNIQSDPCFLPDKDWLNYDILYVGTYDTYDKAIKKLKKYVKNKPIDSSENETARRRRRNVSRGDTNSGPAADLLSPDIDLHPEGNETVDGCPSTEGQIGEAPQVQVIQLEPDPRIDSILVEFRKFQEESLRNQHLLLERVADLEKLVIKLTRLTGANCSNITKINWKAKTLEELEQIEEILKNPSFYNQEVSLLSKNNGNTLAQDVYAMLSSMIGNDLRSKIRYTAKSNKIPFADRLSAQLIRDAVKTGNSHPSVKDTEINQKIGCWFRMKITSNNADVTSNTETSSGETTSGSAETDTDNVDSNVDGSSSLAQ</sequence>
<dbReference type="AlphaFoldDB" id="A0A226CW38"/>
<name>A0A226CW38_FOLCA</name>
<dbReference type="PANTHER" id="PTHR34153">
    <property type="entry name" value="SI:CH211-262H13.3-RELATED-RELATED"/>
    <property type="match status" value="1"/>
</dbReference>
<feature type="region of interest" description="Disordered" evidence="1">
    <location>
        <begin position="89"/>
        <end position="135"/>
    </location>
</feature>